<sequence length="101" mass="10185">MCRLSRGGSGGGDSRASAASPASSSGTGSPGAGATTSSSASSPRSLMRATTCLWLSPAILCPFTSRMRSPRFRPALSAGEPSSTLPMYCPGLPFSACRLKP</sequence>
<evidence type="ECO:0000256" key="1">
    <source>
        <dbReference type="SAM" id="MobiDB-lite"/>
    </source>
</evidence>
<protein>
    <submittedName>
        <fullName evidence="2">Uncharacterized protein</fullName>
    </submittedName>
</protein>
<evidence type="ECO:0000313" key="3">
    <source>
        <dbReference type="Proteomes" id="UP001154114"/>
    </source>
</evidence>
<feature type="compositionally biased region" description="Low complexity" evidence="1">
    <location>
        <begin position="14"/>
        <end position="44"/>
    </location>
</feature>
<keyword evidence="3" id="KW-1185">Reference proteome</keyword>
<dbReference type="Proteomes" id="UP001154114">
    <property type="component" value="Chromosome 27"/>
</dbReference>
<dbReference type="AlphaFoldDB" id="A0A9N8L7W3"/>
<reference evidence="2" key="1">
    <citation type="submission" date="2021-12" db="EMBL/GenBank/DDBJ databases">
        <authorList>
            <person name="King R."/>
        </authorList>
    </citation>
    <scope>NUCLEOTIDE SEQUENCE</scope>
</reference>
<dbReference type="OrthoDB" id="10490974at2759"/>
<proteinExistence type="predicted"/>
<feature type="region of interest" description="Disordered" evidence="1">
    <location>
        <begin position="1"/>
        <end position="44"/>
    </location>
</feature>
<accession>A0A9N8L7W3</accession>
<dbReference type="EMBL" id="LR824030">
    <property type="protein sequence ID" value="CAD0206348.1"/>
    <property type="molecule type" value="Genomic_DNA"/>
</dbReference>
<name>A0A9N8L7W3_CHRIL</name>
<evidence type="ECO:0000313" key="2">
    <source>
        <dbReference type="EMBL" id="CAD0206348.1"/>
    </source>
</evidence>
<organism evidence="2 3">
    <name type="scientific">Chrysodeixis includens</name>
    <name type="common">Soybean looper</name>
    <name type="synonym">Pseudoplusia includens</name>
    <dbReference type="NCBI Taxonomy" id="689277"/>
    <lineage>
        <taxon>Eukaryota</taxon>
        <taxon>Metazoa</taxon>
        <taxon>Ecdysozoa</taxon>
        <taxon>Arthropoda</taxon>
        <taxon>Hexapoda</taxon>
        <taxon>Insecta</taxon>
        <taxon>Pterygota</taxon>
        <taxon>Neoptera</taxon>
        <taxon>Endopterygota</taxon>
        <taxon>Lepidoptera</taxon>
        <taxon>Glossata</taxon>
        <taxon>Ditrysia</taxon>
        <taxon>Noctuoidea</taxon>
        <taxon>Noctuidae</taxon>
        <taxon>Plusiinae</taxon>
        <taxon>Chrysodeixis</taxon>
    </lineage>
</organism>
<gene>
    <name evidence="2" type="ORF">CINC_LOCUS8641</name>
</gene>